<dbReference type="Proteomes" id="UP000000429">
    <property type="component" value="Chromosome"/>
</dbReference>
<dbReference type="RefSeq" id="WP_010875464.1">
    <property type="nucleotide sequence ID" value="NC_018939.1"/>
</dbReference>
<gene>
    <name evidence="1" type="ordered locus">HP_0335</name>
</gene>
<evidence type="ECO:0000313" key="1">
    <source>
        <dbReference type="EMBL" id="AAD07407.1"/>
    </source>
</evidence>
<sequence length="62" mass="6989">MAEPTPEEPVDLGLKSMRLGNVSGKVEDFIRGRKYIEKACELNDGRGWNGKKRLEESHSILC</sequence>
<dbReference type="KEGG" id="hpy:HP_0335"/>
<protein>
    <submittedName>
        <fullName evidence="1">Uncharacterized protein</fullName>
    </submittedName>
</protein>
<accession>O25102</accession>
<proteinExistence type="predicted"/>
<dbReference type="AlphaFoldDB" id="O25102"/>
<name>O25102_HELPY</name>
<dbReference type="STRING" id="85962.HP_0335"/>
<dbReference type="EMBL" id="AE000511">
    <property type="protein sequence ID" value="AAD07407.1"/>
    <property type="molecule type" value="Genomic_DNA"/>
</dbReference>
<dbReference type="EnsemblBacteria" id="AAD07407">
    <property type="protein sequence ID" value="AAD07407"/>
    <property type="gene ID" value="HP_0335"/>
</dbReference>
<dbReference type="InParanoid" id="O25102"/>
<dbReference type="PIR" id="G64561">
    <property type="entry name" value="G64561"/>
</dbReference>
<reference evidence="1 2" key="1">
    <citation type="journal article" date="1997" name="Nature">
        <title>The complete genome sequence of the gastric pathogen Helicobacter pylori.</title>
        <authorList>
            <person name="Tomb J.-F."/>
            <person name="White O."/>
            <person name="Kerlavage A.R."/>
            <person name="Clayton R.A."/>
            <person name="Sutton G.G."/>
            <person name="Fleischmann R.D."/>
            <person name="Ketchum K.A."/>
            <person name="Klenk H.P."/>
            <person name="Gill S."/>
            <person name="Dougherty B.A."/>
            <person name="Nelson K."/>
            <person name="Quackenbush J."/>
            <person name="Zhou L."/>
            <person name="Kirkness E.F."/>
            <person name="Peterson S."/>
            <person name="Loftus B."/>
            <person name="Richardson D."/>
            <person name="Dodson R."/>
            <person name="Khalak H.G."/>
            <person name="Glodek A."/>
            <person name="McKenney K."/>
            <person name="Fitzegerald L.M."/>
            <person name="Lee N."/>
            <person name="Adams M.D."/>
            <person name="Hickey E.K."/>
            <person name="Berg D.E."/>
            <person name="Gocayne J.D."/>
            <person name="Utterback T.R."/>
            <person name="Peterson J.D."/>
            <person name="Kelley J.M."/>
            <person name="Karp P.D."/>
            <person name="Smith H.O."/>
            <person name="Fraser C.M."/>
            <person name="Venter J.C."/>
        </authorList>
    </citation>
    <scope>NUCLEOTIDE SEQUENCE [LARGE SCALE GENOMIC DNA]</scope>
    <source>
        <strain evidence="2">ATCC 700392 / 26695</strain>
    </source>
</reference>
<keyword evidence="2" id="KW-1185">Reference proteome</keyword>
<evidence type="ECO:0000313" key="2">
    <source>
        <dbReference type="Proteomes" id="UP000000429"/>
    </source>
</evidence>
<organism evidence="1 2">
    <name type="scientific">Helicobacter pylori (strain ATCC 700392 / 26695)</name>
    <name type="common">Campylobacter pylori</name>
    <dbReference type="NCBI Taxonomy" id="85962"/>
    <lineage>
        <taxon>Bacteria</taxon>
        <taxon>Pseudomonadati</taxon>
        <taxon>Campylobacterota</taxon>
        <taxon>Epsilonproteobacteria</taxon>
        <taxon>Campylobacterales</taxon>
        <taxon>Helicobacteraceae</taxon>
        <taxon>Helicobacter</taxon>
    </lineage>
</organism>